<keyword evidence="3" id="KW-1185">Reference proteome</keyword>
<proteinExistence type="predicted"/>
<dbReference type="Gene3D" id="1.10.246.40">
    <property type="entry name" value="Tn5 transposase, domain 1"/>
    <property type="match status" value="1"/>
</dbReference>
<protein>
    <submittedName>
        <fullName evidence="2">Transposase DNA-binding</fullName>
    </submittedName>
</protein>
<dbReference type="Pfam" id="PF14706">
    <property type="entry name" value="Tnp_DNA_bind"/>
    <property type="match status" value="1"/>
</dbReference>
<dbReference type="RefSeq" id="WP_157857728.1">
    <property type="nucleotide sequence ID" value="NZ_LGSS01000011.1"/>
</dbReference>
<name>A0A0L0W8I7_GOTPU</name>
<organism evidence="2 3">
    <name type="scientific">Gottschalkia purinilytica</name>
    <name type="common">Clostridium purinilyticum</name>
    <dbReference type="NCBI Taxonomy" id="1503"/>
    <lineage>
        <taxon>Bacteria</taxon>
        <taxon>Bacillati</taxon>
        <taxon>Bacillota</taxon>
        <taxon>Tissierellia</taxon>
        <taxon>Tissierellales</taxon>
        <taxon>Gottschalkiaceae</taxon>
        <taxon>Gottschalkia</taxon>
    </lineage>
</organism>
<dbReference type="GO" id="GO:0003677">
    <property type="term" value="F:DNA binding"/>
    <property type="evidence" value="ECO:0007669"/>
    <property type="project" value="UniProtKB-KW"/>
</dbReference>
<dbReference type="AlphaFoldDB" id="A0A0L0W8I7"/>
<gene>
    <name evidence="2" type="ORF">CLPU_11c00520</name>
</gene>
<dbReference type="STRING" id="1503.CLPU_11c00520"/>
<dbReference type="EMBL" id="LGSS01000011">
    <property type="protein sequence ID" value="KNF07883.1"/>
    <property type="molecule type" value="Genomic_DNA"/>
</dbReference>
<dbReference type="InterPro" id="IPR014735">
    <property type="entry name" value="Transposase_Tn5-like_N"/>
</dbReference>
<accession>A0A0L0W8I7</accession>
<evidence type="ECO:0000313" key="3">
    <source>
        <dbReference type="Proteomes" id="UP000037267"/>
    </source>
</evidence>
<keyword evidence="2" id="KW-0238">DNA-binding</keyword>
<comment type="caution">
    <text evidence="2">The sequence shown here is derived from an EMBL/GenBank/DDBJ whole genome shotgun (WGS) entry which is preliminary data.</text>
</comment>
<dbReference type="InterPro" id="IPR038215">
    <property type="entry name" value="TN5-like_N_sf"/>
</dbReference>
<evidence type="ECO:0000313" key="2">
    <source>
        <dbReference type="EMBL" id="KNF07883.1"/>
    </source>
</evidence>
<sequence length="41" mass="4841">MNTNNWILREFNDAPFADDRLNKRLIKIANSFYESPQTSIP</sequence>
<dbReference type="Proteomes" id="UP000037267">
    <property type="component" value="Unassembled WGS sequence"/>
</dbReference>
<dbReference type="OrthoDB" id="29815at2"/>
<evidence type="ECO:0000259" key="1">
    <source>
        <dbReference type="Pfam" id="PF14706"/>
    </source>
</evidence>
<reference evidence="3" key="1">
    <citation type="submission" date="2015-07" db="EMBL/GenBank/DDBJ databases">
        <title>Draft genome sequence of the purine-degrading Gottschalkia purinilyticum DSM 1384 (formerly Clostridium purinilyticum).</title>
        <authorList>
            <person name="Poehlein A."/>
            <person name="Schiel-Bengelsdorf B."/>
            <person name="Bengelsdorf F.R."/>
            <person name="Daniel R."/>
            <person name="Duerre P."/>
        </authorList>
    </citation>
    <scope>NUCLEOTIDE SEQUENCE [LARGE SCALE GENOMIC DNA]</scope>
    <source>
        <strain evidence="3">DSM 1384</strain>
    </source>
</reference>
<feature type="domain" description="Transposase Tn5-like N-terminal" evidence="1">
    <location>
        <begin position="4"/>
        <end position="41"/>
    </location>
</feature>